<feature type="domain" description="FecR protein" evidence="2">
    <location>
        <begin position="124"/>
        <end position="215"/>
    </location>
</feature>
<dbReference type="AlphaFoldDB" id="A0A1W1I7H3"/>
<dbReference type="InterPro" id="IPR012373">
    <property type="entry name" value="Ferrdict_sens_TM"/>
</dbReference>
<dbReference type="GO" id="GO:0016989">
    <property type="term" value="F:sigma factor antagonist activity"/>
    <property type="evidence" value="ECO:0007669"/>
    <property type="project" value="TreeGrafter"/>
</dbReference>
<sequence length="333" mass="36605">MADQIDQDNTGDTHASGVSDIAQEWIVRLVSGRITAEELRLLKAWLAEQPSHQRAFDRERTVWQQLDQLQHVSAALLEEDRRTPEPPARLRRHGRRYALVGGLAAACLAFIVLYQDIRAFLLADHHTGVGHVQVVTLPDGGLAHLNSDTAIAVSYTDHERRVDLLRGEALFEVVSNPQRPFRVAAQDGVTQAVGTAFVVRADPQQTRITVVEGTVGVFAGTDVQTGQQVIVRKDQHTVYRPGETPQDARPADGGSAKAWSQGIIAIEGQPFAQAMAELDRYRPGRIVVLADRSRTKPVSGRFKIQKVDDAISALAKLQGLQVVHVAGYFVFIL</sequence>
<organism evidence="4 5">
    <name type="scientific">Nitrospira japonica</name>
    <dbReference type="NCBI Taxonomy" id="1325564"/>
    <lineage>
        <taxon>Bacteria</taxon>
        <taxon>Pseudomonadati</taxon>
        <taxon>Nitrospirota</taxon>
        <taxon>Nitrospiria</taxon>
        <taxon>Nitrospirales</taxon>
        <taxon>Nitrospiraceae</taxon>
        <taxon>Nitrospira</taxon>
    </lineage>
</organism>
<dbReference type="STRING" id="1325564.NSJP_2704"/>
<dbReference type="Gene3D" id="2.60.120.1440">
    <property type="match status" value="1"/>
</dbReference>
<dbReference type="PANTHER" id="PTHR30273">
    <property type="entry name" value="PERIPLASMIC SIGNAL SENSOR AND SIGMA FACTOR ACTIVATOR FECR-RELATED"/>
    <property type="match status" value="1"/>
</dbReference>
<dbReference type="Proteomes" id="UP000192042">
    <property type="component" value="Chromosome I"/>
</dbReference>
<evidence type="ECO:0000259" key="3">
    <source>
        <dbReference type="Pfam" id="PF16220"/>
    </source>
</evidence>
<evidence type="ECO:0000256" key="1">
    <source>
        <dbReference type="SAM" id="Phobius"/>
    </source>
</evidence>
<keyword evidence="1" id="KW-0472">Membrane</keyword>
<reference evidence="4 5" key="1">
    <citation type="submission" date="2017-03" db="EMBL/GenBank/DDBJ databases">
        <authorList>
            <person name="Afonso C.L."/>
            <person name="Miller P.J."/>
            <person name="Scott M.A."/>
            <person name="Spackman E."/>
            <person name="Goraichik I."/>
            <person name="Dimitrov K.M."/>
            <person name="Suarez D.L."/>
            <person name="Swayne D.E."/>
        </authorList>
    </citation>
    <scope>NUCLEOTIDE SEQUENCE [LARGE SCALE GENOMIC DNA]</scope>
    <source>
        <strain evidence="4">Genome sequencing of Nitrospira japonica strain NJ11</strain>
    </source>
</reference>
<feature type="transmembrane region" description="Helical" evidence="1">
    <location>
        <begin position="97"/>
        <end position="114"/>
    </location>
</feature>
<dbReference type="Pfam" id="PF04773">
    <property type="entry name" value="FecR"/>
    <property type="match status" value="1"/>
</dbReference>
<accession>A0A1W1I7H3</accession>
<keyword evidence="5" id="KW-1185">Reference proteome</keyword>
<gene>
    <name evidence="4" type="ORF">NSJP_2704</name>
</gene>
<dbReference type="Pfam" id="PF16220">
    <property type="entry name" value="DUF4880"/>
    <property type="match status" value="1"/>
</dbReference>
<feature type="domain" description="FecR N-terminal" evidence="3">
    <location>
        <begin position="22"/>
        <end position="58"/>
    </location>
</feature>
<dbReference type="RefSeq" id="WP_080887193.1">
    <property type="nucleotide sequence ID" value="NZ_LT828648.1"/>
</dbReference>
<proteinExistence type="predicted"/>
<protein>
    <submittedName>
        <fullName evidence="4">Putative iron acquisition-like protein</fullName>
    </submittedName>
</protein>
<evidence type="ECO:0000313" key="5">
    <source>
        <dbReference type="Proteomes" id="UP000192042"/>
    </source>
</evidence>
<dbReference type="InterPro" id="IPR006860">
    <property type="entry name" value="FecR"/>
</dbReference>
<name>A0A1W1I7H3_9BACT</name>
<dbReference type="PIRSF" id="PIRSF018266">
    <property type="entry name" value="FecR"/>
    <property type="match status" value="1"/>
</dbReference>
<dbReference type="KEGG" id="nja:NSJP_2704"/>
<dbReference type="EMBL" id="LT828648">
    <property type="protein sequence ID" value="SLM48871.1"/>
    <property type="molecule type" value="Genomic_DNA"/>
</dbReference>
<evidence type="ECO:0000313" key="4">
    <source>
        <dbReference type="EMBL" id="SLM48871.1"/>
    </source>
</evidence>
<evidence type="ECO:0000259" key="2">
    <source>
        <dbReference type="Pfam" id="PF04773"/>
    </source>
</evidence>
<keyword evidence="1" id="KW-0812">Transmembrane</keyword>
<dbReference type="OrthoDB" id="9798846at2"/>
<keyword evidence="1" id="KW-1133">Transmembrane helix</keyword>
<dbReference type="InterPro" id="IPR032623">
    <property type="entry name" value="FecR_N"/>
</dbReference>
<dbReference type="PANTHER" id="PTHR30273:SF2">
    <property type="entry name" value="PROTEIN FECR"/>
    <property type="match status" value="1"/>
</dbReference>